<dbReference type="InterPro" id="IPR019235">
    <property type="entry name" value="DUF2178_TM"/>
</dbReference>
<dbReference type="RefSeq" id="WP_163228721.1">
    <property type="nucleotide sequence ID" value="NZ_WHZW01000001.1"/>
</dbReference>
<evidence type="ECO:0000256" key="1">
    <source>
        <dbReference type="SAM" id="Phobius"/>
    </source>
</evidence>
<dbReference type="AlphaFoldDB" id="A0A6N9Z2C5"/>
<protein>
    <recommendedName>
        <fullName evidence="4">DUF2178 domain-containing protein</fullName>
    </recommendedName>
</protein>
<organism evidence="2 3">
    <name type="scientific">Bifidobacterium aerophilum</name>
    <dbReference type="NCBI Taxonomy" id="1798155"/>
    <lineage>
        <taxon>Bacteria</taxon>
        <taxon>Bacillati</taxon>
        <taxon>Actinomycetota</taxon>
        <taxon>Actinomycetes</taxon>
        <taxon>Bifidobacteriales</taxon>
        <taxon>Bifidobacteriaceae</taxon>
        <taxon>Bifidobacterium</taxon>
    </lineage>
</organism>
<name>A0A6N9Z2C5_9BIFI</name>
<keyword evidence="3" id="KW-1185">Reference proteome</keyword>
<evidence type="ECO:0000313" key="3">
    <source>
        <dbReference type="Proteomes" id="UP000469194"/>
    </source>
</evidence>
<proteinExistence type="predicted"/>
<feature type="transmembrane region" description="Helical" evidence="1">
    <location>
        <begin position="129"/>
        <end position="156"/>
    </location>
</feature>
<feature type="transmembrane region" description="Helical" evidence="1">
    <location>
        <begin position="103"/>
        <end position="123"/>
    </location>
</feature>
<feature type="transmembrane region" description="Helical" evidence="1">
    <location>
        <begin position="54"/>
        <end position="82"/>
    </location>
</feature>
<keyword evidence="1" id="KW-1133">Transmembrane helix</keyword>
<accession>A0A6N9Z2C5</accession>
<reference evidence="2 3" key="1">
    <citation type="submission" date="2019-10" db="EMBL/GenBank/DDBJ databases">
        <title>Bifidobacterium from non-human primates.</title>
        <authorList>
            <person name="Modesto M."/>
        </authorList>
    </citation>
    <scope>NUCLEOTIDE SEQUENCE [LARGE SCALE GENOMIC DNA]</scope>
    <source>
        <strain evidence="2 3">TRE17</strain>
    </source>
</reference>
<dbReference type="EMBL" id="WHZW01000001">
    <property type="protein sequence ID" value="NEG88433.1"/>
    <property type="molecule type" value="Genomic_DNA"/>
</dbReference>
<keyword evidence="1" id="KW-0812">Transmembrane</keyword>
<sequence>MDGKAGIAMKPRIRSRKALRSAICMGLAALLQLGLALGAFGGGRSERYAWSRALEVITFVMFLAMAVMWLCAAYSETAALAFGEQKPEDERDRAVLTKANAKALRVLEITMLSVAIVALFAGIALDSAILAVIGLTVITCGLVALILQIGLAWWYFRH</sequence>
<evidence type="ECO:0000313" key="2">
    <source>
        <dbReference type="EMBL" id="NEG88433.1"/>
    </source>
</evidence>
<dbReference type="Pfam" id="PF09946">
    <property type="entry name" value="DUF2178"/>
    <property type="match status" value="1"/>
</dbReference>
<keyword evidence="1" id="KW-0472">Membrane</keyword>
<dbReference type="Proteomes" id="UP000469194">
    <property type="component" value="Unassembled WGS sequence"/>
</dbReference>
<gene>
    <name evidence="2" type="ORF">GFD25_00130</name>
</gene>
<evidence type="ECO:0008006" key="4">
    <source>
        <dbReference type="Google" id="ProtNLM"/>
    </source>
</evidence>
<comment type="caution">
    <text evidence="2">The sequence shown here is derived from an EMBL/GenBank/DDBJ whole genome shotgun (WGS) entry which is preliminary data.</text>
</comment>